<evidence type="ECO:0000313" key="12">
    <source>
        <dbReference type="EMBL" id="ASF43867.1"/>
    </source>
</evidence>
<dbReference type="Gene3D" id="3.30.1150.10">
    <property type="match status" value="1"/>
</dbReference>
<comment type="similarity">
    <text evidence="2">Belongs to the TonB family.</text>
</comment>
<keyword evidence="4" id="KW-1003">Cell membrane</keyword>
<dbReference type="NCBIfam" id="TIGR01352">
    <property type="entry name" value="tonB_Cterm"/>
    <property type="match status" value="1"/>
</dbReference>
<keyword evidence="9" id="KW-0472">Membrane</keyword>
<evidence type="ECO:0000256" key="4">
    <source>
        <dbReference type="ARBA" id="ARBA00022475"/>
    </source>
</evidence>
<organism evidence="12 13">
    <name type="scientific">Capnocytophaga endodontalis</name>
    <dbReference type="NCBI Taxonomy" id="2708117"/>
    <lineage>
        <taxon>Bacteria</taxon>
        <taxon>Pseudomonadati</taxon>
        <taxon>Bacteroidota</taxon>
        <taxon>Flavobacteriia</taxon>
        <taxon>Flavobacteriales</taxon>
        <taxon>Flavobacteriaceae</taxon>
        <taxon>Capnocytophaga</taxon>
    </lineage>
</organism>
<name>A0A1Z4BRE2_9FLAO</name>
<evidence type="ECO:0000256" key="7">
    <source>
        <dbReference type="ARBA" id="ARBA00022927"/>
    </source>
</evidence>
<evidence type="ECO:0000313" key="13">
    <source>
        <dbReference type="Proteomes" id="UP000197007"/>
    </source>
</evidence>
<keyword evidence="7" id="KW-0653">Protein transport</keyword>
<feature type="signal peptide" evidence="10">
    <location>
        <begin position="1"/>
        <end position="25"/>
    </location>
</feature>
<evidence type="ECO:0000256" key="10">
    <source>
        <dbReference type="SAM" id="SignalP"/>
    </source>
</evidence>
<dbReference type="GO" id="GO:0031992">
    <property type="term" value="F:energy transducer activity"/>
    <property type="evidence" value="ECO:0007669"/>
    <property type="project" value="TreeGrafter"/>
</dbReference>
<sequence>MKKIALLFVMAVLIIACKSSNSITANSYTQEDEDEGIYDIPFAIIEQKPMFEACKDVDKNEQEHCFKQHLNEHIITHLRYPKRALRKGIQEKVVVEFAIRKNGTVKVLEVIGTDKDLKAEAKFLIESLPCFIPALQRGKPIAGRFRCPIRFSLED</sequence>
<dbReference type="AlphaFoldDB" id="A0A1Z4BRE2"/>
<dbReference type="PANTHER" id="PTHR33446:SF2">
    <property type="entry name" value="PROTEIN TONB"/>
    <property type="match status" value="1"/>
</dbReference>
<feature type="chain" id="PRO_5012531949" evidence="10">
    <location>
        <begin position="26"/>
        <end position="155"/>
    </location>
</feature>
<dbReference type="PROSITE" id="PS51257">
    <property type="entry name" value="PROKAR_LIPOPROTEIN"/>
    <property type="match status" value="1"/>
</dbReference>
<dbReference type="Proteomes" id="UP000197007">
    <property type="component" value="Chromosome"/>
</dbReference>
<keyword evidence="6" id="KW-0812">Transmembrane</keyword>
<gene>
    <name evidence="12" type="ORF">CBG49_12685</name>
</gene>
<evidence type="ECO:0000256" key="3">
    <source>
        <dbReference type="ARBA" id="ARBA00022448"/>
    </source>
</evidence>
<evidence type="ECO:0000259" key="11">
    <source>
        <dbReference type="PROSITE" id="PS52015"/>
    </source>
</evidence>
<evidence type="ECO:0000256" key="1">
    <source>
        <dbReference type="ARBA" id="ARBA00004383"/>
    </source>
</evidence>
<evidence type="ECO:0000256" key="5">
    <source>
        <dbReference type="ARBA" id="ARBA00022519"/>
    </source>
</evidence>
<dbReference type="InterPro" id="IPR051045">
    <property type="entry name" value="TonB-dependent_transducer"/>
</dbReference>
<evidence type="ECO:0000256" key="6">
    <source>
        <dbReference type="ARBA" id="ARBA00022692"/>
    </source>
</evidence>
<protein>
    <submittedName>
        <fullName evidence="12">Energy transducer TonB</fullName>
    </submittedName>
</protein>
<keyword evidence="5" id="KW-0997">Cell inner membrane</keyword>
<evidence type="ECO:0000256" key="2">
    <source>
        <dbReference type="ARBA" id="ARBA00006555"/>
    </source>
</evidence>
<dbReference type="EMBL" id="CP022022">
    <property type="protein sequence ID" value="ASF43867.1"/>
    <property type="molecule type" value="Genomic_DNA"/>
</dbReference>
<evidence type="ECO:0000256" key="8">
    <source>
        <dbReference type="ARBA" id="ARBA00022989"/>
    </source>
</evidence>
<dbReference type="RefSeq" id="WP_088594752.1">
    <property type="nucleotide sequence ID" value="NZ_CP022022.1"/>
</dbReference>
<dbReference type="PANTHER" id="PTHR33446">
    <property type="entry name" value="PROTEIN TONB-RELATED"/>
    <property type="match status" value="1"/>
</dbReference>
<dbReference type="GO" id="GO:0098797">
    <property type="term" value="C:plasma membrane protein complex"/>
    <property type="evidence" value="ECO:0007669"/>
    <property type="project" value="TreeGrafter"/>
</dbReference>
<keyword evidence="13" id="KW-1185">Reference proteome</keyword>
<proteinExistence type="inferred from homology"/>
<evidence type="ECO:0000256" key="9">
    <source>
        <dbReference type="ARBA" id="ARBA00023136"/>
    </source>
</evidence>
<comment type="subcellular location">
    <subcellularLocation>
        <location evidence="1">Cell inner membrane</location>
        <topology evidence="1">Single-pass membrane protein</topology>
        <orientation evidence="1">Periplasmic side</orientation>
    </subcellularLocation>
</comment>
<keyword evidence="3" id="KW-0813">Transport</keyword>
<dbReference type="InterPro" id="IPR037682">
    <property type="entry name" value="TonB_C"/>
</dbReference>
<dbReference type="InterPro" id="IPR006260">
    <property type="entry name" value="TonB/TolA_C"/>
</dbReference>
<reference evidence="13" key="1">
    <citation type="submission" date="2017-06" db="EMBL/GenBank/DDBJ databases">
        <title>Complete genome sequence of Capnocytophaga sp. KCOM 1579 (=ChDC OS43) isolated from a human refractory periapical abscess lesion.</title>
        <authorList>
            <person name="Kook J.-K."/>
            <person name="Park S.-N."/>
            <person name="Lim Y.K."/>
            <person name="Roh H."/>
        </authorList>
    </citation>
    <scope>NUCLEOTIDE SEQUENCE [LARGE SCALE GENOMIC DNA]</scope>
    <source>
        <strain evidence="13">ChDC OS43</strain>
    </source>
</reference>
<keyword evidence="8" id="KW-1133">Transmembrane helix</keyword>
<dbReference type="GO" id="GO:0055085">
    <property type="term" value="P:transmembrane transport"/>
    <property type="evidence" value="ECO:0007669"/>
    <property type="project" value="InterPro"/>
</dbReference>
<dbReference type="GO" id="GO:0015031">
    <property type="term" value="P:protein transport"/>
    <property type="evidence" value="ECO:0007669"/>
    <property type="project" value="UniProtKB-KW"/>
</dbReference>
<accession>A0A1Z4BRE2</accession>
<keyword evidence="10" id="KW-0732">Signal</keyword>
<dbReference type="Pfam" id="PF03544">
    <property type="entry name" value="TonB_C"/>
    <property type="match status" value="1"/>
</dbReference>
<dbReference type="SUPFAM" id="SSF74653">
    <property type="entry name" value="TolA/TonB C-terminal domain"/>
    <property type="match status" value="1"/>
</dbReference>
<feature type="domain" description="TonB C-terminal" evidence="11">
    <location>
        <begin position="65"/>
        <end position="155"/>
    </location>
</feature>
<dbReference type="KEGG" id="capn:CBG49_12685"/>
<dbReference type="PROSITE" id="PS52015">
    <property type="entry name" value="TONB_CTD"/>
    <property type="match status" value="1"/>
</dbReference>